<evidence type="ECO:0000256" key="1">
    <source>
        <dbReference type="SAM" id="MobiDB-lite"/>
    </source>
</evidence>
<reference evidence="3" key="1">
    <citation type="submission" date="2020-05" db="EMBL/GenBank/DDBJ databases">
        <authorList>
            <person name="Chiriac C."/>
            <person name="Salcher M."/>
            <person name="Ghai R."/>
            <person name="Kavagutti S V."/>
        </authorList>
    </citation>
    <scope>NUCLEOTIDE SEQUENCE</scope>
</reference>
<dbReference type="InterPro" id="IPR013766">
    <property type="entry name" value="Thioredoxin_domain"/>
</dbReference>
<organism evidence="3">
    <name type="scientific">freshwater metagenome</name>
    <dbReference type="NCBI Taxonomy" id="449393"/>
    <lineage>
        <taxon>unclassified sequences</taxon>
        <taxon>metagenomes</taxon>
        <taxon>ecological metagenomes</taxon>
    </lineage>
</organism>
<dbReference type="PROSITE" id="PS51257">
    <property type="entry name" value="PROKAR_LIPOPROTEIN"/>
    <property type="match status" value="1"/>
</dbReference>
<gene>
    <name evidence="3" type="ORF">UFOPK2366_00910</name>
</gene>
<dbReference type="PROSITE" id="PS51352">
    <property type="entry name" value="THIOREDOXIN_2"/>
    <property type="match status" value="1"/>
</dbReference>
<name>A0A6J6P598_9ZZZZ</name>
<accession>A0A6J6P598</accession>
<protein>
    <submittedName>
        <fullName evidence="3">Unannotated protein</fullName>
    </submittedName>
</protein>
<feature type="compositionally biased region" description="Polar residues" evidence="1">
    <location>
        <begin position="25"/>
        <end position="37"/>
    </location>
</feature>
<dbReference type="AlphaFoldDB" id="A0A6J6P598"/>
<proteinExistence type="predicted"/>
<dbReference type="InterPro" id="IPR036249">
    <property type="entry name" value="Thioredoxin-like_sf"/>
</dbReference>
<feature type="domain" description="Thioredoxin" evidence="2">
    <location>
        <begin position="153"/>
        <end position="297"/>
    </location>
</feature>
<feature type="region of interest" description="Disordered" evidence="1">
    <location>
        <begin position="24"/>
        <end position="43"/>
    </location>
</feature>
<evidence type="ECO:0000313" key="3">
    <source>
        <dbReference type="EMBL" id="CAB4694059.1"/>
    </source>
</evidence>
<dbReference type="EMBL" id="CAEZXM010000151">
    <property type="protein sequence ID" value="CAB4694059.1"/>
    <property type="molecule type" value="Genomic_DNA"/>
</dbReference>
<sequence>MQPLDRRRFLLASSALVLAACSDSPKSYTTDGSNSGNDPVDIKTSEDGFDVAQRFNQEVLVPGFVRLPISLANKQALLSDGPAVINAKIINIDTGKTVIPALSAKRRKVTEALSYWDFHAQLDEVGIYALIIDGGTPKGGAIQINDPATVLVPYVGQQLPPFDTPTTDDPRGVNPICTRLDGGPCPFHEITLTEALALGKPVVYMVGTPAHCEFGTCAPGLEALINAGKRLGDKIAIVHADVYTDDSATVSAPAVDAYNLSYEPVVWMADATGKIVARLDALWSQDELDEVLTALVG</sequence>
<evidence type="ECO:0000259" key="2">
    <source>
        <dbReference type="PROSITE" id="PS51352"/>
    </source>
</evidence>
<dbReference type="SUPFAM" id="SSF52833">
    <property type="entry name" value="Thioredoxin-like"/>
    <property type="match status" value="1"/>
</dbReference>